<dbReference type="AlphaFoldDB" id="A0AAV4DK54"/>
<reference evidence="1 2" key="1">
    <citation type="journal article" date="2021" name="Elife">
        <title>Chloroplast acquisition without the gene transfer in kleptoplastic sea slugs, Plakobranchus ocellatus.</title>
        <authorList>
            <person name="Maeda T."/>
            <person name="Takahashi S."/>
            <person name="Yoshida T."/>
            <person name="Shimamura S."/>
            <person name="Takaki Y."/>
            <person name="Nagai Y."/>
            <person name="Toyoda A."/>
            <person name="Suzuki Y."/>
            <person name="Arimoto A."/>
            <person name="Ishii H."/>
            <person name="Satoh N."/>
            <person name="Nishiyama T."/>
            <person name="Hasebe M."/>
            <person name="Maruyama T."/>
            <person name="Minagawa J."/>
            <person name="Obokata J."/>
            <person name="Shigenobu S."/>
        </authorList>
    </citation>
    <scope>NUCLEOTIDE SEQUENCE [LARGE SCALE GENOMIC DNA]</scope>
</reference>
<proteinExistence type="predicted"/>
<gene>
    <name evidence="1" type="ORF">PoB_007095800</name>
</gene>
<dbReference type="EMBL" id="BLXT01007956">
    <property type="protein sequence ID" value="GFO44453.1"/>
    <property type="molecule type" value="Genomic_DNA"/>
</dbReference>
<evidence type="ECO:0000313" key="1">
    <source>
        <dbReference type="EMBL" id="GFO44453.1"/>
    </source>
</evidence>
<accession>A0AAV4DK54</accession>
<organism evidence="1 2">
    <name type="scientific">Plakobranchus ocellatus</name>
    <dbReference type="NCBI Taxonomy" id="259542"/>
    <lineage>
        <taxon>Eukaryota</taxon>
        <taxon>Metazoa</taxon>
        <taxon>Spiralia</taxon>
        <taxon>Lophotrochozoa</taxon>
        <taxon>Mollusca</taxon>
        <taxon>Gastropoda</taxon>
        <taxon>Heterobranchia</taxon>
        <taxon>Euthyneura</taxon>
        <taxon>Panpulmonata</taxon>
        <taxon>Sacoglossa</taxon>
        <taxon>Placobranchoidea</taxon>
        <taxon>Plakobranchidae</taxon>
        <taxon>Plakobranchus</taxon>
    </lineage>
</organism>
<evidence type="ECO:0008006" key="3">
    <source>
        <dbReference type="Google" id="ProtNLM"/>
    </source>
</evidence>
<evidence type="ECO:0000313" key="2">
    <source>
        <dbReference type="Proteomes" id="UP000735302"/>
    </source>
</evidence>
<protein>
    <recommendedName>
        <fullName evidence="3">Secreted protein</fullName>
    </recommendedName>
</protein>
<keyword evidence="2" id="KW-1185">Reference proteome</keyword>
<dbReference type="Proteomes" id="UP000735302">
    <property type="component" value="Unassembled WGS sequence"/>
</dbReference>
<comment type="caution">
    <text evidence="1">The sequence shown here is derived from an EMBL/GenBank/DDBJ whole genome shotgun (WGS) entry which is preliminary data.</text>
</comment>
<name>A0AAV4DK54_9GAST</name>
<sequence length="117" mass="12735">MCVCVCVCVRACALDPVSSLDNSANWLGSSKMDGDRDSSWRPPRIAREGRGGVEVKRGRKGEDVCGRYVTPGRIPWCGFDVITFTGNMRDLNNTILGLLSTLASPLSHFPGTFVPRC</sequence>